<evidence type="ECO:0000259" key="2">
    <source>
        <dbReference type="Pfam" id="PF21104"/>
    </source>
</evidence>
<dbReference type="EMBL" id="JQBY01000002">
    <property type="protein sequence ID" value="KRN83472.1"/>
    <property type="molecule type" value="Genomic_DNA"/>
</dbReference>
<name>A0A0R2K1I0_9LACO</name>
<dbReference type="InterPro" id="IPR035396">
    <property type="entry name" value="Bac_rhamnosid6H"/>
</dbReference>
<keyword evidence="6" id="KW-1185">Reference proteome</keyword>
<protein>
    <submittedName>
        <fullName evidence="3">Alpha-L-rhamnosidase</fullName>
    </submittedName>
</protein>
<comment type="caution">
    <text evidence="3">The sequence shown here is derived from an EMBL/GenBank/DDBJ whole genome shotgun (WGS) entry which is preliminary data.</text>
</comment>
<organism evidence="3 5">
    <name type="scientific">Pediococcus ethanolidurans</name>
    <dbReference type="NCBI Taxonomy" id="319653"/>
    <lineage>
        <taxon>Bacteria</taxon>
        <taxon>Bacillati</taxon>
        <taxon>Bacillota</taxon>
        <taxon>Bacilli</taxon>
        <taxon>Lactobacillales</taxon>
        <taxon>Lactobacillaceae</taxon>
        <taxon>Pediococcus</taxon>
    </lineage>
</organism>
<evidence type="ECO:0000313" key="6">
    <source>
        <dbReference type="Proteomes" id="UP000182818"/>
    </source>
</evidence>
<dbReference type="InterPro" id="IPR049164">
    <property type="entry name" value="Glyco_hydro_78_N"/>
</dbReference>
<evidence type="ECO:0000313" key="3">
    <source>
        <dbReference type="EMBL" id="KRN83472.1"/>
    </source>
</evidence>
<reference evidence="4 6" key="2">
    <citation type="submission" date="2016-10" db="EMBL/GenBank/DDBJ databases">
        <authorList>
            <person name="Varghese N."/>
            <person name="Submissions S."/>
        </authorList>
    </citation>
    <scope>NUCLEOTIDE SEQUENCE [LARGE SCALE GENOMIC DNA]</scope>
    <source>
        <strain evidence="4 6">CGMCC 1.3889</strain>
    </source>
</reference>
<dbReference type="OrthoDB" id="9815108at2"/>
<dbReference type="Proteomes" id="UP000051749">
    <property type="component" value="Unassembled WGS sequence"/>
</dbReference>
<dbReference type="InterPro" id="IPR008928">
    <property type="entry name" value="6-hairpin_glycosidase_sf"/>
</dbReference>
<dbReference type="Pfam" id="PF17389">
    <property type="entry name" value="Bac_rhamnosid6H"/>
    <property type="match status" value="1"/>
</dbReference>
<reference evidence="3 5" key="1">
    <citation type="journal article" date="2015" name="Genome Announc.">
        <title>Expanding the biotechnology potential of lactobacilli through comparative genomics of 213 strains and associated genera.</title>
        <authorList>
            <person name="Sun Z."/>
            <person name="Harris H.M."/>
            <person name="McCann A."/>
            <person name="Guo C."/>
            <person name="Argimon S."/>
            <person name="Zhang W."/>
            <person name="Yang X."/>
            <person name="Jeffery I.B."/>
            <person name="Cooney J.C."/>
            <person name="Kagawa T.F."/>
            <person name="Liu W."/>
            <person name="Song Y."/>
            <person name="Salvetti E."/>
            <person name="Wrobel A."/>
            <person name="Rasinkangas P."/>
            <person name="Parkhill J."/>
            <person name="Rea M.C."/>
            <person name="O'Sullivan O."/>
            <person name="Ritari J."/>
            <person name="Douillard F.P."/>
            <person name="Paul Ross R."/>
            <person name="Yang R."/>
            <person name="Briner A.E."/>
            <person name="Felis G.E."/>
            <person name="de Vos W.M."/>
            <person name="Barrangou R."/>
            <person name="Klaenhammer T.R."/>
            <person name="Caufield P.W."/>
            <person name="Cui Y."/>
            <person name="Zhang H."/>
            <person name="O'Toole P.W."/>
        </authorList>
    </citation>
    <scope>NUCLEOTIDE SEQUENCE [LARGE SCALE GENOMIC DNA]</scope>
    <source>
        <strain evidence="3 5">DSM 22301</strain>
    </source>
</reference>
<dbReference type="STRING" id="319653.SAMN04487973_103123"/>
<proteinExistence type="predicted"/>
<gene>
    <name evidence="3" type="ORF">IV87_GL000905</name>
    <name evidence="4" type="ORF">SAMN04487973_103123</name>
</gene>
<feature type="domain" description="Glycosyl hydrolase family 78 alpha-rhamnosidase N-terminal" evidence="2">
    <location>
        <begin position="43"/>
        <end position="177"/>
    </location>
</feature>
<dbReference type="GeneID" id="76042757"/>
<dbReference type="EMBL" id="FOGK01000003">
    <property type="protein sequence ID" value="SER25272.1"/>
    <property type="molecule type" value="Genomic_DNA"/>
</dbReference>
<dbReference type="PATRIC" id="fig|319653.3.peg.915"/>
<evidence type="ECO:0000313" key="4">
    <source>
        <dbReference type="EMBL" id="SER25272.1"/>
    </source>
</evidence>
<dbReference type="Pfam" id="PF21104">
    <property type="entry name" value="Glyco_hydro_78_N"/>
    <property type="match status" value="1"/>
</dbReference>
<sequence>MAFTFQINNDIKFKYNQDLLNKANQYRPTINYHSVNATSLGNLNKSTNSLGGYNIKKVADISELPKHSFTQDEKVILDFGDHYVGRFSMNIKKLGSPMDAPVFLKFKFAEMPVELAEDSANYRGWLSKSWIQEEYIHLDTLPTRLELPRRYSFRYLEITILGISSKWQVVFENPVVTTESSADLSKVSVPKLADSEITKIYAVGLKTLEGCMQDVFEDGPKRDQRLWLGDLRLQALANYATFKNTDLVKRCLYLFAAMPSSNGWLPADVFTKPTEIPDDTFLFDYSLFFVSILADFEKFSHEKVILNDLYDVAKKQINIALKQVSKQGELKLNDTYPVFVDWSNEFDKTTAGQAIMIYTLKQFIALARLVKDPETRFYKARLASLEEFTKQHLFDEKIGLFVSGNEREINVASQAWMVLAHVFNDQENQKLMQNTVHQLFPIKNIATPYMYHHVTQALFEANLTDEAVKLMKSYWGKMVQLGADTFWEAFNPEKPEYSPYGSSLLTSYCHAWSCTPVYLIEKYLLKNN</sequence>
<dbReference type="AlphaFoldDB" id="A0A0R2K1I0"/>
<dbReference type="InterPro" id="IPR012341">
    <property type="entry name" value="6hp_glycosidase-like_sf"/>
</dbReference>
<dbReference type="GO" id="GO:0005975">
    <property type="term" value="P:carbohydrate metabolic process"/>
    <property type="evidence" value="ECO:0007669"/>
    <property type="project" value="InterPro"/>
</dbReference>
<dbReference type="Proteomes" id="UP000182818">
    <property type="component" value="Unassembled WGS sequence"/>
</dbReference>
<feature type="domain" description="Alpha-L-rhamnosidase six-hairpin glycosidase" evidence="1">
    <location>
        <begin position="194"/>
        <end position="521"/>
    </location>
</feature>
<dbReference type="RefSeq" id="WP_057805115.1">
    <property type="nucleotide sequence ID" value="NZ_BJYP01000007.1"/>
</dbReference>
<dbReference type="PANTHER" id="PTHR34987:SF4">
    <property type="entry name" value="ALPHA-L-RHAMNOSIDASE C-TERMINAL DOMAIN-CONTAINING PROTEIN"/>
    <property type="match status" value="1"/>
</dbReference>
<dbReference type="PANTHER" id="PTHR34987">
    <property type="entry name" value="C, PUTATIVE (AFU_ORTHOLOGUE AFUA_3G02880)-RELATED"/>
    <property type="match status" value="1"/>
</dbReference>
<dbReference type="Gene3D" id="1.50.10.10">
    <property type="match status" value="1"/>
</dbReference>
<dbReference type="SUPFAM" id="SSF48208">
    <property type="entry name" value="Six-hairpin glycosidases"/>
    <property type="match status" value="1"/>
</dbReference>
<accession>A0A0R2K1I0</accession>
<evidence type="ECO:0000313" key="5">
    <source>
        <dbReference type="Proteomes" id="UP000051749"/>
    </source>
</evidence>
<evidence type="ECO:0000259" key="1">
    <source>
        <dbReference type="Pfam" id="PF17389"/>
    </source>
</evidence>